<keyword evidence="4" id="KW-0067">ATP-binding</keyword>
<feature type="domain" description="Protein kinase" evidence="7">
    <location>
        <begin position="1"/>
        <end position="278"/>
    </location>
</feature>
<feature type="compositionally biased region" description="Polar residues" evidence="5">
    <location>
        <begin position="303"/>
        <end position="313"/>
    </location>
</feature>
<keyword evidence="1" id="KW-0808">Transferase</keyword>
<dbReference type="PROSITE" id="PS50011">
    <property type="entry name" value="PROTEIN_KINASE_DOM"/>
    <property type="match status" value="1"/>
</dbReference>
<name>A0ABZ2KP17_9BACT</name>
<dbReference type="Proteomes" id="UP001374803">
    <property type="component" value="Chromosome"/>
</dbReference>
<dbReference type="SMART" id="SM00220">
    <property type="entry name" value="S_TKc"/>
    <property type="match status" value="1"/>
</dbReference>
<evidence type="ECO:0000259" key="7">
    <source>
        <dbReference type="PROSITE" id="PS50011"/>
    </source>
</evidence>
<dbReference type="PROSITE" id="PS00108">
    <property type="entry name" value="PROTEIN_KINASE_ST"/>
    <property type="match status" value="1"/>
</dbReference>
<feature type="transmembrane region" description="Helical" evidence="6">
    <location>
        <begin position="324"/>
        <end position="343"/>
    </location>
</feature>
<evidence type="ECO:0000256" key="1">
    <source>
        <dbReference type="ARBA" id="ARBA00022679"/>
    </source>
</evidence>
<dbReference type="InterPro" id="IPR000719">
    <property type="entry name" value="Prot_kinase_dom"/>
</dbReference>
<evidence type="ECO:0000313" key="8">
    <source>
        <dbReference type="EMBL" id="WXB00393.1"/>
    </source>
</evidence>
<dbReference type="SUPFAM" id="SSF48452">
    <property type="entry name" value="TPR-like"/>
    <property type="match status" value="1"/>
</dbReference>
<evidence type="ECO:0000256" key="3">
    <source>
        <dbReference type="ARBA" id="ARBA00022777"/>
    </source>
</evidence>
<reference evidence="8" key="1">
    <citation type="submission" date="2021-12" db="EMBL/GenBank/DDBJ databases">
        <title>Discovery of the Pendulisporaceae a myxobacterial family with distinct sporulation behavior and unique specialized metabolism.</title>
        <authorList>
            <person name="Garcia R."/>
            <person name="Popoff A."/>
            <person name="Bader C.D."/>
            <person name="Loehr J."/>
            <person name="Walesch S."/>
            <person name="Walt C."/>
            <person name="Boldt J."/>
            <person name="Bunk B."/>
            <person name="Haeckl F.J.F.P.J."/>
            <person name="Gunesch A.P."/>
            <person name="Birkelbach J."/>
            <person name="Nuebel U."/>
            <person name="Pietschmann T."/>
            <person name="Bach T."/>
            <person name="Mueller R."/>
        </authorList>
    </citation>
    <scope>NUCLEOTIDE SEQUENCE</scope>
    <source>
        <strain evidence="8">MSr11367</strain>
    </source>
</reference>
<dbReference type="SUPFAM" id="SSF56112">
    <property type="entry name" value="Protein kinase-like (PK-like)"/>
    <property type="match status" value="1"/>
</dbReference>
<dbReference type="InterPro" id="IPR011990">
    <property type="entry name" value="TPR-like_helical_dom_sf"/>
</dbReference>
<keyword evidence="6" id="KW-0812">Transmembrane</keyword>
<dbReference type="Gene3D" id="1.10.510.10">
    <property type="entry name" value="Transferase(Phosphotransferase) domain 1"/>
    <property type="match status" value="1"/>
</dbReference>
<keyword evidence="9" id="KW-1185">Reference proteome</keyword>
<dbReference type="Gene3D" id="1.25.40.10">
    <property type="entry name" value="Tetratricopeptide repeat domain"/>
    <property type="match status" value="1"/>
</dbReference>
<evidence type="ECO:0000256" key="2">
    <source>
        <dbReference type="ARBA" id="ARBA00022741"/>
    </source>
</evidence>
<keyword evidence="6" id="KW-1133">Transmembrane helix</keyword>
<dbReference type="EMBL" id="CP089983">
    <property type="protein sequence ID" value="WXB00393.1"/>
    <property type="molecule type" value="Genomic_DNA"/>
</dbReference>
<keyword evidence="2" id="KW-0547">Nucleotide-binding</keyword>
<sequence length="881" mass="96894">MGVVYRAHDPRLHRYVALKLLETDWVPAFGNTIARSVLVMREARAAASLDHPNAVSIFDVGEEDGQPFIAMELIVGRPLRAFVGDMTIPLERRLRWLLDVARVLDAAHKRGLVHRDIKPENIMVRDDQVIKVLDFGIARESALAGPDAPGAEHAHTELALPAAIHSPTVAKSIRTATVEGTPLYMAPEQMRGESPDGRSDQFAWGVVAHEVLTGRIPWAWSGDLRVLLADMEKETPRFSTAVPGLAPAIYDVIERALVAGKDRRFESMAPIVAALESLAVITPRVPEPVRTSAPVMGDIPPNTGDSPPNTGGQSLPLPKRARRFALLLGSMALVVLLVVALRARVAGPVEQMAAPRAPLSEAAPARIPISSNAEAAAAFDDGMRAYHDSSFETARLAFEHAVELDPRLAAAHLRLGIFYIWIFDRITDARESLARANAARELLDEHDRSLIHAIALYLEREPPDFEEMHRRLSAALEQFPKDAELLLFQTLLYLESGGRDELLRSTGEFVAATPPFAAASWNIRGLGLLYSGRDEEALAMFERCLNTASSTTCLGNIMEVHSRRGECEKGEQNARRQITLMPNSPFGYAHLAESLAARGLAPSAVGEALLQKWSRISPERRDRERAADEAHVALWHGDFTAAISNADRLERLVADDVEQKWHAEAVRLMVGALMETGREADASRVSRGFLARKDGWMAAPWRRERMHDDPTPQLLEAELRAGTLHRADFEAARANWAKQWIERAPPALRNYVWYYAYASLVSTESEAAQALAVASNYEPLPAYRDLVEDAAPGRAYLLAGRLDEATMSLQTATRWCDVLSEPIVHTRAVALLGRALEAKGDTHGACAAYSQVLARWGAARPRSVTAEEVKVRVRALGCRAP</sequence>
<organism evidence="8 9">
    <name type="scientific">Pendulispora rubella</name>
    <dbReference type="NCBI Taxonomy" id="2741070"/>
    <lineage>
        <taxon>Bacteria</taxon>
        <taxon>Pseudomonadati</taxon>
        <taxon>Myxococcota</taxon>
        <taxon>Myxococcia</taxon>
        <taxon>Myxococcales</taxon>
        <taxon>Sorangiineae</taxon>
        <taxon>Pendulisporaceae</taxon>
        <taxon>Pendulispora</taxon>
    </lineage>
</organism>
<evidence type="ECO:0000256" key="4">
    <source>
        <dbReference type="ARBA" id="ARBA00022840"/>
    </source>
</evidence>
<dbReference type="PANTHER" id="PTHR43289:SF6">
    <property type="entry name" value="SERINE_THREONINE-PROTEIN KINASE NEKL-3"/>
    <property type="match status" value="1"/>
</dbReference>
<keyword evidence="6" id="KW-0472">Membrane</keyword>
<dbReference type="CDD" id="cd14014">
    <property type="entry name" value="STKc_PknB_like"/>
    <property type="match status" value="1"/>
</dbReference>
<proteinExistence type="predicted"/>
<dbReference type="Gene3D" id="3.30.200.20">
    <property type="entry name" value="Phosphorylase Kinase, domain 1"/>
    <property type="match status" value="1"/>
</dbReference>
<dbReference type="GO" id="GO:0016301">
    <property type="term" value="F:kinase activity"/>
    <property type="evidence" value="ECO:0007669"/>
    <property type="project" value="UniProtKB-KW"/>
</dbReference>
<evidence type="ECO:0000313" key="9">
    <source>
        <dbReference type="Proteomes" id="UP001374803"/>
    </source>
</evidence>
<dbReference type="InterPro" id="IPR011009">
    <property type="entry name" value="Kinase-like_dom_sf"/>
</dbReference>
<dbReference type="Pfam" id="PF00069">
    <property type="entry name" value="Pkinase"/>
    <property type="match status" value="1"/>
</dbReference>
<accession>A0ABZ2KP17</accession>
<keyword evidence="3 8" id="KW-0418">Kinase</keyword>
<evidence type="ECO:0000256" key="6">
    <source>
        <dbReference type="SAM" id="Phobius"/>
    </source>
</evidence>
<gene>
    <name evidence="8" type="ORF">LVJ94_26155</name>
</gene>
<protein>
    <submittedName>
        <fullName evidence="8">Protein kinase</fullName>
    </submittedName>
</protein>
<dbReference type="PANTHER" id="PTHR43289">
    <property type="entry name" value="MITOGEN-ACTIVATED PROTEIN KINASE KINASE KINASE 20-RELATED"/>
    <property type="match status" value="1"/>
</dbReference>
<dbReference type="InterPro" id="IPR008271">
    <property type="entry name" value="Ser/Thr_kinase_AS"/>
</dbReference>
<evidence type="ECO:0000256" key="5">
    <source>
        <dbReference type="SAM" id="MobiDB-lite"/>
    </source>
</evidence>
<feature type="region of interest" description="Disordered" evidence="5">
    <location>
        <begin position="291"/>
        <end position="315"/>
    </location>
</feature>